<evidence type="ECO:0000313" key="7">
    <source>
        <dbReference type="Proteomes" id="UP000292136"/>
    </source>
</evidence>
<reference evidence="6 7" key="1">
    <citation type="submission" date="2019-02" db="EMBL/GenBank/DDBJ databases">
        <title>Genomic Encyclopedia of Type Strains, Phase IV (KMG-IV): sequencing the most valuable type-strain genomes for metagenomic binning, comparative biology and taxonomic classification.</title>
        <authorList>
            <person name="Goeker M."/>
        </authorList>
    </citation>
    <scope>NUCLEOTIDE SEQUENCE [LARGE SCALE GENOMIC DNA]</scope>
    <source>
        <strain evidence="6 7">DSM 21223</strain>
    </source>
</reference>
<sequence>MSRFHIPAFDGHFRHSSRIFLSALVVSSTLLAGCSVPRIVTEYKIDVQQGNVLTQDMVAQLRPGLSKDQVRYILGTPMLMDIFHGERWDYVYRLEKGKTGETETRKFSVFFADGKLARVGGDVVAAQAGEAGGDVVPPTRQQVIDLGSIPEDGSVQAPPPDSERGFFGRMLDKVGL</sequence>
<dbReference type="Pfam" id="PF04355">
    <property type="entry name" value="BamE"/>
    <property type="match status" value="1"/>
</dbReference>
<comment type="subcellular location">
    <subcellularLocation>
        <location evidence="4">Cell outer membrane</location>
        <topology evidence="4">Lipid-anchor</topology>
    </subcellularLocation>
</comment>
<dbReference type="PANTHER" id="PTHR37482:SF1">
    <property type="entry name" value="OUTER MEMBRANE PROTEIN ASSEMBLY FACTOR BAME"/>
    <property type="match status" value="1"/>
</dbReference>
<evidence type="ECO:0000256" key="2">
    <source>
        <dbReference type="ARBA" id="ARBA00023136"/>
    </source>
</evidence>
<evidence type="ECO:0000256" key="1">
    <source>
        <dbReference type="ARBA" id="ARBA00022729"/>
    </source>
</evidence>
<evidence type="ECO:0000259" key="5">
    <source>
        <dbReference type="Pfam" id="PF04355"/>
    </source>
</evidence>
<evidence type="ECO:0000313" key="6">
    <source>
        <dbReference type="EMBL" id="RZT90269.1"/>
    </source>
</evidence>
<accession>A0ABY0IV12</accession>
<feature type="domain" description="Outer membrane protein assembly factor BamE" evidence="5">
    <location>
        <begin position="50"/>
        <end position="118"/>
    </location>
</feature>
<dbReference type="EMBL" id="SHKM01000001">
    <property type="protein sequence ID" value="RZT90269.1"/>
    <property type="molecule type" value="Genomic_DNA"/>
</dbReference>
<protein>
    <recommendedName>
        <fullName evidence="4">Outer membrane protein assembly factor BamE</fullName>
    </recommendedName>
</protein>
<evidence type="ECO:0000256" key="4">
    <source>
        <dbReference type="HAMAP-Rule" id="MF_00925"/>
    </source>
</evidence>
<comment type="function">
    <text evidence="4">Part of the outer membrane protein assembly complex, which is involved in assembly and insertion of beta-barrel proteins into the outer membrane.</text>
</comment>
<evidence type="ECO:0000256" key="3">
    <source>
        <dbReference type="ARBA" id="ARBA00023237"/>
    </source>
</evidence>
<comment type="caution">
    <text evidence="6">The sequence shown here is derived from an EMBL/GenBank/DDBJ whole genome shotgun (WGS) entry which is preliminary data.</text>
</comment>
<comment type="similarity">
    <text evidence="4">Belongs to the BamE family.</text>
</comment>
<dbReference type="Gene3D" id="3.30.1450.10">
    <property type="match status" value="1"/>
</dbReference>
<keyword evidence="3 4" id="KW-0998">Cell outer membrane</keyword>
<keyword evidence="1 4" id="KW-0732">Signal</keyword>
<dbReference type="InterPro" id="IPR037873">
    <property type="entry name" value="BamE-like"/>
</dbReference>
<comment type="subunit">
    <text evidence="4">Part of the Bam complex.</text>
</comment>
<dbReference type="PROSITE" id="PS51257">
    <property type="entry name" value="PROKAR_LIPOPROTEIN"/>
    <property type="match status" value="1"/>
</dbReference>
<name>A0ABY0IV12_9RHOO</name>
<dbReference type="Proteomes" id="UP000292136">
    <property type="component" value="Unassembled WGS sequence"/>
</dbReference>
<keyword evidence="4" id="KW-0449">Lipoprotein</keyword>
<gene>
    <name evidence="4" type="primary">bamE</name>
    <name evidence="6" type="ORF">EV678_1081</name>
</gene>
<keyword evidence="4" id="KW-0564">Palmitate</keyword>
<dbReference type="InterPro" id="IPR007450">
    <property type="entry name" value="BamE_dom"/>
</dbReference>
<dbReference type="HAMAP" id="MF_00925">
    <property type="entry name" value="OM_assembly_BamE"/>
    <property type="match status" value="1"/>
</dbReference>
<dbReference type="InterPro" id="IPR026592">
    <property type="entry name" value="BamE"/>
</dbReference>
<keyword evidence="7" id="KW-1185">Reference proteome</keyword>
<proteinExistence type="inferred from homology"/>
<organism evidence="6 7">
    <name type="scientific">Azospira oryzae</name>
    <dbReference type="NCBI Taxonomy" id="146939"/>
    <lineage>
        <taxon>Bacteria</taxon>
        <taxon>Pseudomonadati</taxon>
        <taxon>Pseudomonadota</taxon>
        <taxon>Betaproteobacteria</taxon>
        <taxon>Rhodocyclales</taxon>
        <taxon>Rhodocyclaceae</taxon>
        <taxon>Azospira</taxon>
    </lineage>
</organism>
<keyword evidence="2 4" id="KW-0472">Membrane</keyword>
<dbReference type="PANTHER" id="PTHR37482">
    <property type="entry name" value="OUTER MEMBRANE PROTEIN ASSEMBLY FACTOR BAME"/>
    <property type="match status" value="1"/>
</dbReference>